<dbReference type="Proteomes" id="UP001428341">
    <property type="component" value="Unassembled WGS sequence"/>
</dbReference>
<reference evidence="2 3" key="1">
    <citation type="submission" date="2024-05" db="EMBL/GenBank/DDBJ databases">
        <title>Haplotype-resolved chromosome-level genome assembly of Huyou (Citrus changshanensis).</title>
        <authorList>
            <person name="Miao C."/>
            <person name="Chen W."/>
            <person name="Wu Y."/>
            <person name="Wang L."/>
            <person name="Zhao S."/>
            <person name="Grierson D."/>
            <person name="Xu C."/>
            <person name="Chen K."/>
        </authorList>
    </citation>
    <scope>NUCLEOTIDE SEQUENCE [LARGE SCALE GENOMIC DNA]</scope>
    <source>
        <strain evidence="2">01-14</strain>
        <tissue evidence="2">Leaf</tissue>
    </source>
</reference>
<dbReference type="EMBL" id="JBCGBO010000007">
    <property type="protein sequence ID" value="KAK9187452.1"/>
    <property type="molecule type" value="Genomic_DNA"/>
</dbReference>
<gene>
    <name evidence="2" type="ORF">WN944_018847</name>
</gene>
<evidence type="ECO:0000313" key="2">
    <source>
        <dbReference type="EMBL" id="KAK9187452.1"/>
    </source>
</evidence>
<evidence type="ECO:0000256" key="1">
    <source>
        <dbReference type="SAM" id="MobiDB-lite"/>
    </source>
</evidence>
<sequence>MAYGAWLKAASLTDRMRFQMNKEKKSKEQRRSSREGVESENKSTHHAQHTNPKEENGAGSTQYQEDASSSQMGTKHVVESCAAENKENPKISSQRAGTRNEKENLEGKMLNRLSVIDQTTHQLNTTDAAQMSSDEEVVNAESFPKKPKFKWKRWKNQAWNSNKKSSSQVKPSNTKRTSCDTKMTSPKNKRPKLASPRQCVSTRALENSPSAKIKLNWDTTAMERKEMLELAMNEISAEASCQPHRQQ</sequence>
<feature type="compositionally biased region" description="Polar residues" evidence="1">
    <location>
        <begin position="157"/>
        <end position="186"/>
    </location>
</feature>
<proteinExistence type="predicted"/>
<dbReference type="AlphaFoldDB" id="A0AAP0LX28"/>
<name>A0AAP0LX28_9ROSI</name>
<accession>A0AAP0LX28</accession>
<feature type="compositionally biased region" description="Basic and acidic residues" evidence="1">
    <location>
        <begin position="14"/>
        <end position="43"/>
    </location>
</feature>
<protein>
    <submittedName>
        <fullName evidence="2">Uncharacterized protein</fullName>
    </submittedName>
</protein>
<feature type="region of interest" description="Disordered" evidence="1">
    <location>
        <begin position="1"/>
        <end position="105"/>
    </location>
</feature>
<keyword evidence="3" id="KW-1185">Reference proteome</keyword>
<organism evidence="2 3">
    <name type="scientific">Citrus x changshan-huyou</name>
    <dbReference type="NCBI Taxonomy" id="2935761"/>
    <lineage>
        <taxon>Eukaryota</taxon>
        <taxon>Viridiplantae</taxon>
        <taxon>Streptophyta</taxon>
        <taxon>Embryophyta</taxon>
        <taxon>Tracheophyta</taxon>
        <taxon>Spermatophyta</taxon>
        <taxon>Magnoliopsida</taxon>
        <taxon>eudicotyledons</taxon>
        <taxon>Gunneridae</taxon>
        <taxon>Pentapetalae</taxon>
        <taxon>rosids</taxon>
        <taxon>malvids</taxon>
        <taxon>Sapindales</taxon>
        <taxon>Rutaceae</taxon>
        <taxon>Aurantioideae</taxon>
        <taxon>Citrus</taxon>
    </lineage>
</organism>
<evidence type="ECO:0000313" key="3">
    <source>
        <dbReference type="Proteomes" id="UP001428341"/>
    </source>
</evidence>
<feature type="region of interest" description="Disordered" evidence="1">
    <location>
        <begin position="124"/>
        <end position="207"/>
    </location>
</feature>
<comment type="caution">
    <text evidence="2">The sequence shown here is derived from an EMBL/GenBank/DDBJ whole genome shotgun (WGS) entry which is preliminary data.</text>
</comment>
<feature type="compositionally biased region" description="Polar residues" evidence="1">
    <location>
        <begin position="198"/>
        <end position="207"/>
    </location>
</feature>
<feature type="compositionally biased region" description="Basic residues" evidence="1">
    <location>
        <begin position="145"/>
        <end position="155"/>
    </location>
</feature>
<feature type="compositionally biased region" description="Polar residues" evidence="1">
    <location>
        <begin position="58"/>
        <end position="73"/>
    </location>
</feature>